<accession>A0ABU5IHF3</accession>
<dbReference type="InterPro" id="IPR023375">
    <property type="entry name" value="ADC_dom_sf"/>
</dbReference>
<dbReference type="SUPFAM" id="SSF160104">
    <property type="entry name" value="Acetoacetate decarboxylase-like"/>
    <property type="match status" value="1"/>
</dbReference>
<evidence type="ECO:0000313" key="2">
    <source>
        <dbReference type="Proteomes" id="UP001293718"/>
    </source>
</evidence>
<name>A0ABU5IHF3_9BURK</name>
<dbReference type="EMBL" id="JAXOJX010000031">
    <property type="protein sequence ID" value="MDZ5458581.1"/>
    <property type="molecule type" value="Genomic_DNA"/>
</dbReference>
<protein>
    <submittedName>
        <fullName evidence="1">Acetoacetate decarboxylase family protein</fullName>
    </submittedName>
</protein>
<reference evidence="1 2" key="1">
    <citation type="submission" date="2023-11" db="EMBL/GenBank/DDBJ databases">
        <title>Draft genome of Azohydromonas lata strain H1 (DSM1123), a polyhydroxyalkanoate producer.</title>
        <authorList>
            <person name="Traversa D."/>
            <person name="D'Addabbo P."/>
            <person name="Pazzani C."/>
            <person name="Manzari C."/>
            <person name="Chiara M."/>
            <person name="Scrascia M."/>
        </authorList>
    </citation>
    <scope>NUCLEOTIDE SEQUENCE [LARGE SCALE GENOMIC DNA]</scope>
    <source>
        <strain evidence="1 2">H1</strain>
    </source>
</reference>
<dbReference type="RefSeq" id="WP_322466624.1">
    <property type="nucleotide sequence ID" value="NZ_JAXOJX010000031.1"/>
</dbReference>
<proteinExistence type="predicted"/>
<sequence>MAFLDVPRHPCAALDGAPVPLQLKSLSAMSAVYGADLHALRAQLPAAMASVLQPLAWRPGRGLLGLIAVRYFEGDLGAYDELAVAIPVGRGAMPRLQALGNLFHRRFEAFIAHMPVTTPRARDGGTRLAGFPKWVADLRCNEGGGWQRCALHEGGAAPSVTLACRAAPGHGPARELSLLSHTLLDGVPVVSELRLRQQRWAEHPGGDGAVLTLGEGALAEALRPLDISQRPLWSQVVPQAQALLYAPRRLGAD</sequence>
<dbReference type="Gene3D" id="2.40.400.10">
    <property type="entry name" value="Acetoacetate decarboxylase-like"/>
    <property type="match status" value="1"/>
</dbReference>
<comment type="caution">
    <text evidence="1">The sequence shown here is derived from an EMBL/GenBank/DDBJ whole genome shotgun (WGS) entry which is preliminary data.</text>
</comment>
<organism evidence="1 2">
    <name type="scientific">Azohydromonas lata</name>
    <dbReference type="NCBI Taxonomy" id="45677"/>
    <lineage>
        <taxon>Bacteria</taxon>
        <taxon>Pseudomonadati</taxon>
        <taxon>Pseudomonadota</taxon>
        <taxon>Betaproteobacteria</taxon>
        <taxon>Burkholderiales</taxon>
        <taxon>Sphaerotilaceae</taxon>
        <taxon>Azohydromonas</taxon>
    </lineage>
</organism>
<keyword evidence="2" id="KW-1185">Reference proteome</keyword>
<dbReference type="Proteomes" id="UP001293718">
    <property type="component" value="Unassembled WGS sequence"/>
</dbReference>
<gene>
    <name evidence="1" type="ORF">SM757_18540</name>
</gene>
<evidence type="ECO:0000313" key="1">
    <source>
        <dbReference type="EMBL" id="MDZ5458581.1"/>
    </source>
</evidence>